<reference evidence="4 5" key="1">
    <citation type="submission" date="2023-11" db="EMBL/GenBank/DDBJ databases">
        <title>Genome sequence of Microbacterium rhizosphaerae KACC 19337.</title>
        <authorList>
            <person name="Choi H."/>
            <person name="Kim S."/>
            <person name="Kim Y."/>
            <person name="Kwon S.-W."/>
            <person name="Heo J."/>
        </authorList>
    </citation>
    <scope>NUCLEOTIDE SEQUENCE [LARGE SCALE GENOMIC DNA]</scope>
    <source>
        <strain evidence="4 5">KACC 19337</strain>
    </source>
</reference>
<dbReference type="InterPro" id="IPR051122">
    <property type="entry name" value="SDR_DHRS6-like"/>
</dbReference>
<evidence type="ECO:0000256" key="2">
    <source>
        <dbReference type="ARBA" id="ARBA00023002"/>
    </source>
</evidence>
<dbReference type="SMART" id="SM00822">
    <property type="entry name" value="PKS_KR"/>
    <property type="match status" value="1"/>
</dbReference>
<dbReference type="InterPro" id="IPR036291">
    <property type="entry name" value="NAD(P)-bd_dom_sf"/>
</dbReference>
<evidence type="ECO:0000313" key="5">
    <source>
        <dbReference type="Proteomes" id="UP001323798"/>
    </source>
</evidence>
<accession>A0ABZ0SL39</accession>
<dbReference type="Pfam" id="PF13561">
    <property type="entry name" value="adh_short_C2"/>
    <property type="match status" value="1"/>
</dbReference>
<dbReference type="CDD" id="cd05233">
    <property type="entry name" value="SDR_c"/>
    <property type="match status" value="1"/>
</dbReference>
<dbReference type="Gene3D" id="3.40.50.720">
    <property type="entry name" value="NAD(P)-binding Rossmann-like Domain"/>
    <property type="match status" value="1"/>
</dbReference>
<evidence type="ECO:0000256" key="1">
    <source>
        <dbReference type="ARBA" id="ARBA00006484"/>
    </source>
</evidence>
<organism evidence="4 5">
    <name type="scientific">Microbacterium rhizosphaerae</name>
    <dbReference type="NCBI Taxonomy" id="1678237"/>
    <lineage>
        <taxon>Bacteria</taxon>
        <taxon>Bacillati</taxon>
        <taxon>Actinomycetota</taxon>
        <taxon>Actinomycetes</taxon>
        <taxon>Micrococcales</taxon>
        <taxon>Microbacteriaceae</taxon>
        <taxon>Microbacterium</taxon>
    </lineage>
</organism>
<proteinExistence type="inferred from homology"/>
<dbReference type="PANTHER" id="PTHR43477:SF1">
    <property type="entry name" value="DIHYDROANTICAPSIN 7-DEHYDROGENASE"/>
    <property type="match status" value="1"/>
</dbReference>
<dbReference type="SUPFAM" id="SSF51735">
    <property type="entry name" value="NAD(P)-binding Rossmann-fold domains"/>
    <property type="match status" value="1"/>
</dbReference>
<dbReference type="PROSITE" id="PS00061">
    <property type="entry name" value="ADH_SHORT"/>
    <property type="match status" value="1"/>
</dbReference>
<dbReference type="InterPro" id="IPR002347">
    <property type="entry name" value="SDR_fam"/>
</dbReference>
<dbReference type="InterPro" id="IPR020904">
    <property type="entry name" value="Sc_DH/Rdtase_CS"/>
</dbReference>
<dbReference type="PRINTS" id="PR00080">
    <property type="entry name" value="SDRFAMILY"/>
</dbReference>
<evidence type="ECO:0000259" key="3">
    <source>
        <dbReference type="SMART" id="SM00822"/>
    </source>
</evidence>
<dbReference type="Proteomes" id="UP001323798">
    <property type="component" value="Chromosome"/>
</dbReference>
<sequence length="247" mass="25502">MNAWDGKVAIVTGGASGIGRATVERLARDGAQVAIFDRSVVEGVDAVSVVVDVTDPRSVERAVADVVARWGRIDIVVNSAGVGAAGRIVDNDDAEWTHVLDVNLMGAVRVIRAAIPHLIAARPSCVVNVVSAVALTGFPNRSLYSASKGALLALTRALAADHLADGVRFNAVCPGTTETPWIQRLLEAAPDAGVERSKLEARQPHGRLVTAEEVAAAVAYLAGPDAQSTNGVALSVDAGIEALYVGS</sequence>
<evidence type="ECO:0000313" key="4">
    <source>
        <dbReference type="EMBL" id="WPR89338.1"/>
    </source>
</evidence>
<name>A0ABZ0SL39_9MICO</name>
<dbReference type="RefSeq" id="WP_320942054.1">
    <property type="nucleotide sequence ID" value="NZ_BAABEU010000001.1"/>
</dbReference>
<dbReference type="InterPro" id="IPR057326">
    <property type="entry name" value="KR_dom"/>
</dbReference>
<keyword evidence="5" id="KW-1185">Reference proteome</keyword>
<dbReference type="PANTHER" id="PTHR43477">
    <property type="entry name" value="DIHYDROANTICAPSIN 7-DEHYDROGENASE"/>
    <property type="match status" value="1"/>
</dbReference>
<keyword evidence="2" id="KW-0560">Oxidoreductase</keyword>
<feature type="domain" description="Ketoreductase" evidence="3">
    <location>
        <begin position="7"/>
        <end position="175"/>
    </location>
</feature>
<gene>
    <name evidence="4" type="ORF">SM116_16490</name>
</gene>
<dbReference type="PRINTS" id="PR00081">
    <property type="entry name" value="GDHRDH"/>
</dbReference>
<dbReference type="EMBL" id="CP139368">
    <property type="protein sequence ID" value="WPR89338.1"/>
    <property type="molecule type" value="Genomic_DNA"/>
</dbReference>
<protein>
    <submittedName>
        <fullName evidence="4">SDR family oxidoreductase</fullName>
    </submittedName>
</protein>
<comment type="similarity">
    <text evidence="1">Belongs to the short-chain dehydrogenases/reductases (SDR) family.</text>
</comment>